<evidence type="ECO:0000313" key="12">
    <source>
        <dbReference type="EMBL" id="PWD80867.1"/>
    </source>
</evidence>
<feature type="repeat" description="Lumazine-binding" evidence="10">
    <location>
        <begin position="1"/>
        <end position="96"/>
    </location>
</feature>
<feature type="repeat" description="Lumazine-binding" evidence="10">
    <location>
        <begin position="97"/>
        <end position="193"/>
    </location>
</feature>
<gene>
    <name evidence="12" type="ORF">DC083_07100</name>
</gene>
<evidence type="ECO:0000256" key="9">
    <source>
        <dbReference type="NCBIfam" id="TIGR00187"/>
    </source>
</evidence>
<evidence type="ECO:0000256" key="7">
    <source>
        <dbReference type="ARBA" id="ARBA00022679"/>
    </source>
</evidence>
<dbReference type="SUPFAM" id="SSF63380">
    <property type="entry name" value="Riboflavin synthase domain-like"/>
    <property type="match status" value="2"/>
</dbReference>
<dbReference type="GO" id="GO:0009231">
    <property type="term" value="P:riboflavin biosynthetic process"/>
    <property type="evidence" value="ECO:0007669"/>
    <property type="project" value="UniProtKB-KW"/>
</dbReference>
<evidence type="ECO:0000256" key="8">
    <source>
        <dbReference type="ARBA" id="ARBA00022737"/>
    </source>
</evidence>
<dbReference type="OrthoDB" id="9788537at2"/>
<comment type="caution">
    <text evidence="12">The sequence shown here is derived from an EMBL/GenBank/DDBJ whole genome shotgun (WGS) entry which is preliminary data.</text>
</comment>
<evidence type="ECO:0000256" key="4">
    <source>
        <dbReference type="ARBA" id="ARBA00012827"/>
    </source>
</evidence>
<dbReference type="InterPro" id="IPR026017">
    <property type="entry name" value="Lumazine-bd_dom"/>
</dbReference>
<dbReference type="InterPro" id="IPR023366">
    <property type="entry name" value="ATP_synth_asu-like_sf"/>
</dbReference>
<keyword evidence="6" id="KW-0686">Riboflavin biosynthesis</keyword>
<dbReference type="GO" id="GO:0004746">
    <property type="term" value="F:riboflavin synthase activity"/>
    <property type="evidence" value="ECO:0007669"/>
    <property type="project" value="UniProtKB-UniRule"/>
</dbReference>
<evidence type="ECO:0000259" key="11">
    <source>
        <dbReference type="PROSITE" id="PS51177"/>
    </source>
</evidence>
<dbReference type="AlphaFoldDB" id="A0A2U2AE22"/>
<comment type="function">
    <text evidence="2">Catalyzes the dismutation of two molecules of 6,7-dimethyl-8-ribityllumazine, resulting in the formation of riboflavin and 5-amino-6-(D-ribitylamino)uracil.</text>
</comment>
<dbReference type="RefSeq" id="WP_109189518.1">
    <property type="nucleotide sequence ID" value="NZ_BMYA01000002.1"/>
</dbReference>
<evidence type="ECO:0000256" key="1">
    <source>
        <dbReference type="ARBA" id="ARBA00000968"/>
    </source>
</evidence>
<sequence>MFTGIIEERGEITQINHQQHRSYLTFRASKVLEDVKLGDSIAVNGVCLTVTQFDNHSFQADLMPETIKRTGFHRYQRGTKVNLERALRVGDRLGGHMVSGHIDGEAKLSRIDDLGDIHELTFVLQNAHEGLLIPKGSIAIDGISLTLISVAEREFKVGIIPHTFAETNLAELKIGGYVNIEFDLVGKYIKAQHQAERSQLNYQTLSHWGY</sequence>
<name>A0A2U2AE22_9GAMM</name>
<evidence type="ECO:0000256" key="3">
    <source>
        <dbReference type="ARBA" id="ARBA00004887"/>
    </source>
</evidence>
<comment type="catalytic activity">
    <reaction evidence="1">
        <text>2 6,7-dimethyl-8-(1-D-ribityl)lumazine + H(+) = 5-amino-6-(D-ribitylamino)uracil + riboflavin</text>
        <dbReference type="Rhea" id="RHEA:20772"/>
        <dbReference type="ChEBI" id="CHEBI:15378"/>
        <dbReference type="ChEBI" id="CHEBI:15934"/>
        <dbReference type="ChEBI" id="CHEBI:57986"/>
        <dbReference type="ChEBI" id="CHEBI:58201"/>
        <dbReference type="EC" id="2.5.1.9"/>
    </reaction>
</comment>
<dbReference type="NCBIfam" id="NF006767">
    <property type="entry name" value="PRK09289.1"/>
    <property type="match status" value="1"/>
</dbReference>
<keyword evidence="13" id="KW-1185">Reference proteome</keyword>
<evidence type="ECO:0000256" key="2">
    <source>
        <dbReference type="ARBA" id="ARBA00002803"/>
    </source>
</evidence>
<evidence type="ECO:0000256" key="5">
    <source>
        <dbReference type="ARBA" id="ARBA00013950"/>
    </source>
</evidence>
<dbReference type="EMBL" id="QEWQ01000004">
    <property type="protein sequence ID" value="PWD80867.1"/>
    <property type="molecule type" value="Genomic_DNA"/>
</dbReference>
<evidence type="ECO:0000256" key="6">
    <source>
        <dbReference type="ARBA" id="ARBA00022619"/>
    </source>
</evidence>
<evidence type="ECO:0000256" key="10">
    <source>
        <dbReference type="PROSITE-ProRule" id="PRU00524"/>
    </source>
</evidence>
<dbReference type="InterPro" id="IPR017938">
    <property type="entry name" value="Riboflavin_synthase-like_b-brl"/>
</dbReference>
<dbReference type="FunFam" id="2.40.30.20:FF:000003">
    <property type="entry name" value="Riboflavin synthase, alpha subunit"/>
    <property type="match status" value="1"/>
</dbReference>
<dbReference type="Proteomes" id="UP000245020">
    <property type="component" value="Unassembled WGS sequence"/>
</dbReference>
<dbReference type="CDD" id="cd00402">
    <property type="entry name" value="Riboflavin_synthase_like"/>
    <property type="match status" value="1"/>
</dbReference>
<evidence type="ECO:0000313" key="13">
    <source>
        <dbReference type="Proteomes" id="UP000245020"/>
    </source>
</evidence>
<organism evidence="12 13">
    <name type="scientific">Ignatzschineria ureiclastica</name>
    <dbReference type="NCBI Taxonomy" id="472582"/>
    <lineage>
        <taxon>Bacteria</taxon>
        <taxon>Pseudomonadati</taxon>
        <taxon>Pseudomonadota</taxon>
        <taxon>Gammaproteobacteria</taxon>
        <taxon>Cardiobacteriales</taxon>
        <taxon>Ignatzschineriaceae</taxon>
        <taxon>Ignatzschineria</taxon>
    </lineage>
</organism>
<dbReference type="PIRSF" id="PIRSF000498">
    <property type="entry name" value="Riboflavin_syn_A"/>
    <property type="match status" value="1"/>
</dbReference>
<dbReference type="Pfam" id="PF00677">
    <property type="entry name" value="Lum_binding"/>
    <property type="match status" value="2"/>
</dbReference>
<feature type="domain" description="Lumazine-binding" evidence="11">
    <location>
        <begin position="1"/>
        <end position="96"/>
    </location>
</feature>
<accession>A0A2U2AE22</accession>
<proteinExistence type="predicted"/>
<reference evidence="13" key="1">
    <citation type="submission" date="2018-05" db="EMBL/GenBank/DDBJ databases">
        <title>Ignatzschineria dubaiensis sp. nov., isolated from necrotic foot tissues of dromedaries (Camelus dromedarius) and associated maggots in Dubai, United Arab Emirates.</title>
        <authorList>
            <person name="Tsang C.C."/>
            <person name="Tang J.Y.M."/>
            <person name="Fong J.Y.H."/>
            <person name="Kinne J."/>
            <person name="Lee H.H."/>
            <person name="Joseph M."/>
            <person name="Jose S."/>
            <person name="Schuster R.K."/>
            <person name="Tang Y."/>
            <person name="Sivakumar S."/>
            <person name="Chen J.H.K."/>
            <person name="Teng J.L.L."/>
            <person name="Lau S.K.P."/>
            <person name="Wernery U."/>
            <person name="Woo P.C.Y."/>
        </authorList>
    </citation>
    <scope>NUCLEOTIDE SEQUENCE [LARGE SCALE GENOMIC DNA]</scope>
    <source>
        <strain evidence="13">KCTC 22644</strain>
    </source>
</reference>
<dbReference type="NCBIfam" id="NF009566">
    <property type="entry name" value="PRK13020.1"/>
    <property type="match status" value="1"/>
</dbReference>
<comment type="pathway">
    <text evidence="3">Cofactor biosynthesis; riboflavin biosynthesis; riboflavin from 2-hydroxy-3-oxobutyl phosphate and 5-amino-6-(D-ribitylamino)uracil: step 2/2.</text>
</comment>
<dbReference type="PROSITE" id="PS51177">
    <property type="entry name" value="LUMAZINE_BIND"/>
    <property type="match status" value="2"/>
</dbReference>
<keyword evidence="8" id="KW-0677">Repeat</keyword>
<protein>
    <recommendedName>
        <fullName evidence="5 9">Riboflavin synthase</fullName>
        <ecNumber evidence="4 9">2.5.1.9</ecNumber>
    </recommendedName>
</protein>
<dbReference type="Gene3D" id="2.40.30.20">
    <property type="match status" value="2"/>
</dbReference>
<dbReference type="PANTHER" id="PTHR21098">
    <property type="entry name" value="RIBOFLAVIN SYNTHASE ALPHA CHAIN"/>
    <property type="match status" value="1"/>
</dbReference>
<keyword evidence="7" id="KW-0808">Transferase</keyword>
<dbReference type="PANTHER" id="PTHR21098:SF12">
    <property type="entry name" value="RIBOFLAVIN SYNTHASE"/>
    <property type="match status" value="1"/>
</dbReference>
<feature type="domain" description="Lumazine-binding" evidence="11">
    <location>
        <begin position="97"/>
        <end position="193"/>
    </location>
</feature>
<dbReference type="EC" id="2.5.1.9" evidence="4 9"/>
<dbReference type="NCBIfam" id="TIGR00187">
    <property type="entry name" value="ribE"/>
    <property type="match status" value="1"/>
</dbReference>
<dbReference type="InterPro" id="IPR001783">
    <property type="entry name" value="Lumazine-bd"/>
</dbReference>